<dbReference type="SUPFAM" id="SSF53300">
    <property type="entry name" value="vWA-like"/>
    <property type="match status" value="1"/>
</dbReference>
<dbReference type="OrthoDB" id="9776116at2"/>
<gene>
    <name evidence="3" type="ORF">CAL28_16480</name>
</gene>
<sequence length="374" mass="40613">MFGWRRPSGRAAAQGASADAPPGMSAGGAQRRADALMRHLEWTVVRHLDGLLQGDYRTLFRGFGIDFADLREYKPGDDVRYIDWNVTARVQTPYVREFQEDREVAAWFLLDLSGSVDFGSGDVRKRALLADFTAVMARLLTRHGNRVGAMLYSGQSDARPVVVPARSGRRHVLHLIDRMQAMPSAARGETRLGDLLDHARGSVSRRSALFVVSDFISAPGWETSLGHLARHHDVVAVRLIDPLESALPDLGLLVLQDAETGEQMLVDTHDAAFRKRFAEAAAARDAGLRDAFGHAGVSCLSLVTDARLDLALLRFAQERRRPGVAAKGVARPAAAVVADVAGAARDRARASRMEGNGVATEVRASRPNAVRGLS</sequence>
<feature type="domain" description="DUF58" evidence="2">
    <location>
        <begin position="69"/>
        <end position="284"/>
    </location>
</feature>
<dbReference type="AlphaFoldDB" id="A0A261UHA2"/>
<keyword evidence="4" id="KW-1185">Reference proteome</keyword>
<dbReference type="Gene3D" id="3.40.50.410">
    <property type="entry name" value="von Willebrand factor, type A domain"/>
    <property type="match status" value="1"/>
</dbReference>
<proteinExistence type="predicted"/>
<dbReference type="Pfam" id="PF01882">
    <property type="entry name" value="DUF58"/>
    <property type="match status" value="1"/>
</dbReference>
<feature type="compositionally biased region" description="Low complexity" evidence="1">
    <location>
        <begin position="1"/>
        <end position="23"/>
    </location>
</feature>
<evidence type="ECO:0000313" key="3">
    <source>
        <dbReference type="EMBL" id="OZI60955.1"/>
    </source>
</evidence>
<dbReference type="PANTHER" id="PTHR33608">
    <property type="entry name" value="BLL2464 PROTEIN"/>
    <property type="match status" value="1"/>
</dbReference>
<name>A0A261UHA2_9BORD</name>
<dbReference type="PANTHER" id="PTHR33608:SF6">
    <property type="entry name" value="BLL2464 PROTEIN"/>
    <property type="match status" value="1"/>
</dbReference>
<comment type="caution">
    <text evidence="3">The sequence shown here is derived from an EMBL/GenBank/DDBJ whole genome shotgun (WGS) entry which is preliminary data.</text>
</comment>
<dbReference type="InterPro" id="IPR036465">
    <property type="entry name" value="vWFA_dom_sf"/>
</dbReference>
<reference evidence="4" key="1">
    <citation type="submission" date="2017-05" db="EMBL/GenBank/DDBJ databases">
        <title>Complete and WGS of Bordetella genogroups.</title>
        <authorList>
            <person name="Spilker T."/>
            <person name="Lipuma J."/>
        </authorList>
    </citation>
    <scope>NUCLEOTIDE SEQUENCE [LARGE SCALE GENOMIC DNA]</scope>
    <source>
        <strain evidence="4">AU8856</strain>
    </source>
</reference>
<dbReference type="InterPro" id="IPR002881">
    <property type="entry name" value="DUF58"/>
</dbReference>
<evidence type="ECO:0000256" key="1">
    <source>
        <dbReference type="SAM" id="MobiDB-lite"/>
    </source>
</evidence>
<protein>
    <submittedName>
        <fullName evidence="3">DUF58 domain-containing protein</fullName>
    </submittedName>
</protein>
<accession>A0A261UHA2</accession>
<organism evidence="3 4">
    <name type="scientific">Bordetella genomosp. 11</name>
    <dbReference type="NCBI Taxonomy" id="1416808"/>
    <lineage>
        <taxon>Bacteria</taxon>
        <taxon>Pseudomonadati</taxon>
        <taxon>Pseudomonadota</taxon>
        <taxon>Betaproteobacteria</taxon>
        <taxon>Burkholderiales</taxon>
        <taxon>Alcaligenaceae</taxon>
        <taxon>Bordetella</taxon>
    </lineage>
</organism>
<evidence type="ECO:0000259" key="2">
    <source>
        <dbReference type="Pfam" id="PF01882"/>
    </source>
</evidence>
<feature type="region of interest" description="Disordered" evidence="1">
    <location>
        <begin position="1"/>
        <end position="28"/>
    </location>
</feature>
<evidence type="ECO:0000313" key="4">
    <source>
        <dbReference type="Proteomes" id="UP000215767"/>
    </source>
</evidence>
<feature type="region of interest" description="Disordered" evidence="1">
    <location>
        <begin position="349"/>
        <end position="374"/>
    </location>
</feature>
<dbReference type="Proteomes" id="UP000215767">
    <property type="component" value="Unassembled WGS sequence"/>
</dbReference>
<dbReference type="EMBL" id="NEVS01000004">
    <property type="protein sequence ID" value="OZI60955.1"/>
    <property type="molecule type" value="Genomic_DNA"/>
</dbReference>